<keyword evidence="4" id="KW-1185">Reference proteome</keyword>
<dbReference type="AlphaFoldDB" id="A0A841GDK9"/>
<keyword evidence="3" id="KW-0966">Cell projection</keyword>
<dbReference type="Pfam" id="PF07238">
    <property type="entry name" value="PilZ"/>
    <property type="match status" value="1"/>
</dbReference>
<accession>A0A841GDK9</accession>
<evidence type="ECO:0000259" key="2">
    <source>
        <dbReference type="Pfam" id="PF12945"/>
    </source>
</evidence>
<keyword evidence="3" id="KW-0282">Flagellum</keyword>
<keyword evidence="3" id="KW-0969">Cilium</keyword>
<dbReference type="GO" id="GO:0035438">
    <property type="term" value="F:cyclic-di-GMP binding"/>
    <property type="evidence" value="ECO:0007669"/>
    <property type="project" value="InterPro"/>
</dbReference>
<dbReference type="InterPro" id="IPR009926">
    <property type="entry name" value="T3SS_YcgR_PilZN"/>
</dbReference>
<sequence>MASYVTNIPVEKALKIGLPGVVEITMVKELEGTYKTSIADMELSKKIIYLSIPTYKGRMIPIPKGVRMNVKIFDKSSMFSFTTVSLGVIKRDNLYMLPVIAPIEVKKTERRKFKRIPLYVYGILKKSLDENSEAIQFLTKDFSAGGIKFVTNTILKEGDIIYVTLNLDDELQIENQKAKIVRVDQKTEEGYQYGAQFIDVPRQLENKMVRFVFQKEIKAKK</sequence>
<reference evidence="3 4" key="1">
    <citation type="submission" date="2020-08" db="EMBL/GenBank/DDBJ databases">
        <title>Genomic Encyclopedia of Type Strains, Phase IV (KMG-IV): sequencing the most valuable type-strain genomes for metagenomic binning, comparative biology and taxonomic classification.</title>
        <authorList>
            <person name="Goeker M."/>
        </authorList>
    </citation>
    <scope>NUCLEOTIDE SEQUENCE [LARGE SCALE GENOMIC DNA]</scope>
    <source>
        <strain evidence="3 4">DSM 13481</strain>
    </source>
</reference>
<feature type="domain" description="PilZ" evidence="1">
    <location>
        <begin position="109"/>
        <end position="214"/>
    </location>
</feature>
<dbReference type="EMBL" id="JACHEX010000001">
    <property type="protein sequence ID" value="MBB6061676.1"/>
    <property type="molecule type" value="Genomic_DNA"/>
</dbReference>
<proteinExistence type="predicted"/>
<comment type="caution">
    <text evidence="3">The sequence shown here is derived from an EMBL/GenBank/DDBJ whole genome shotgun (WGS) entry which is preliminary data.</text>
</comment>
<name>A0A841GDK9_9BACT</name>
<dbReference type="InterPro" id="IPR009875">
    <property type="entry name" value="PilZ_domain"/>
</dbReference>
<gene>
    <name evidence="3" type="ORF">HNP65_000098</name>
</gene>
<protein>
    <submittedName>
        <fullName evidence="3">C-di-GMP-binding flagellar brake protein YcgR</fullName>
    </submittedName>
</protein>
<evidence type="ECO:0000313" key="3">
    <source>
        <dbReference type="EMBL" id="MBB6061676.1"/>
    </source>
</evidence>
<dbReference type="Proteomes" id="UP000555828">
    <property type="component" value="Unassembled WGS sequence"/>
</dbReference>
<dbReference type="SUPFAM" id="SSF141371">
    <property type="entry name" value="PilZ domain-like"/>
    <property type="match status" value="1"/>
</dbReference>
<dbReference type="Gene3D" id="2.40.10.220">
    <property type="entry name" value="predicted glycosyltransferase like domains"/>
    <property type="match status" value="1"/>
</dbReference>
<organism evidence="3 4">
    <name type="scientific">Thermosipho japonicus</name>
    <dbReference type="NCBI Taxonomy" id="90323"/>
    <lineage>
        <taxon>Bacteria</taxon>
        <taxon>Thermotogati</taxon>
        <taxon>Thermotogota</taxon>
        <taxon>Thermotogae</taxon>
        <taxon>Thermotogales</taxon>
        <taxon>Fervidobacteriaceae</taxon>
        <taxon>Thermosipho</taxon>
    </lineage>
</organism>
<feature type="domain" description="Type III secretion system flagellar brake protein YcgR PilZN" evidence="2">
    <location>
        <begin position="16"/>
        <end position="99"/>
    </location>
</feature>
<evidence type="ECO:0000313" key="4">
    <source>
        <dbReference type="Proteomes" id="UP000555828"/>
    </source>
</evidence>
<dbReference type="RefSeq" id="WP_184618452.1">
    <property type="nucleotide sequence ID" value="NZ_JACHEX010000001.1"/>
</dbReference>
<dbReference type="Pfam" id="PF12945">
    <property type="entry name" value="PilZNR"/>
    <property type="match status" value="1"/>
</dbReference>
<evidence type="ECO:0000259" key="1">
    <source>
        <dbReference type="Pfam" id="PF07238"/>
    </source>
</evidence>